<dbReference type="InterPro" id="IPR032710">
    <property type="entry name" value="NTF2-like_dom_sf"/>
</dbReference>
<comment type="caution">
    <text evidence="2">The sequence shown here is derived from an EMBL/GenBank/DDBJ whole genome shotgun (WGS) entry which is preliminary data.</text>
</comment>
<dbReference type="AlphaFoldDB" id="A0A165QUW7"/>
<evidence type="ECO:0000313" key="2">
    <source>
        <dbReference type="EMBL" id="KZE76702.1"/>
    </source>
</evidence>
<dbReference type="EMBL" id="LQNU01000075">
    <property type="protein sequence ID" value="KZE76702.1"/>
    <property type="molecule type" value="Genomic_DNA"/>
</dbReference>
<name>A0A165QUW7_9FLAO</name>
<keyword evidence="3" id="KW-1185">Reference proteome</keyword>
<dbReference type="InterPro" id="IPR037401">
    <property type="entry name" value="SnoaL-like"/>
</dbReference>
<dbReference type="OrthoDB" id="6657864at2"/>
<evidence type="ECO:0000259" key="1">
    <source>
        <dbReference type="Pfam" id="PF12680"/>
    </source>
</evidence>
<protein>
    <recommendedName>
        <fullName evidence="1">SnoaL-like domain-containing protein</fullName>
    </recommendedName>
</protein>
<dbReference type="Gene3D" id="3.10.450.50">
    <property type="match status" value="2"/>
</dbReference>
<dbReference type="Proteomes" id="UP000076630">
    <property type="component" value="Unassembled WGS sequence"/>
</dbReference>
<reference evidence="2 3" key="1">
    <citation type="submission" date="2016-01" db="EMBL/GenBank/DDBJ databases">
        <title>Whole genome sequencing of Myroides marinus L41.</title>
        <authorList>
            <person name="Hong K.W."/>
        </authorList>
    </citation>
    <scope>NUCLEOTIDE SEQUENCE [LARGE SCALE GENOMIC DNA]</scope>
    <source>
        <strain evidence="2 3">L41</strain>
    </source>
</reference>
<dbReference type="RefSeq" id="WP_038985753.1">
    <property type="nucleotide sequence ID" value="NZ_JWJO01000015.1"/>
</dbReference>
<dbReference type="Pfam" id="PF12680">
    <property type="entry name" value="SnoaL_2"/>
    <property type="match status" value="1"/>
</dbReference>
<gene>
    <name evidence="2" type="ORF">AV926_14935</name>
</gene>
<sequence length="283" mass="32708">MTNSSLDIVKKYYEFVNKGDFGEDTYYKLFAEDVELFYPKFGYDKGREGIKRFTKQIKQVINVLTFEMDKFNFIAKDNYVTVEGHEFGQTSNGVDFPNHTTSFGKFVSVFDVENGQIKRMHCYVDPDLAGQDKTVTRLFKENLDNQSFLTVDQQTEQVVNQFYDLLLGKVQGDIINLFAEEIDWDLPGNKTKFPWLGKKTTKQQVKEGFFDLHPQYVEPIKFEVEFIAVNGVNATATGYLSSKILKSDKVFNSSFVGIFKVINGKITKYHFLEDSYKLDTIQE</sequence>
<dbReference type="SUPFAM" id="SSF54427">
    <property type="entry name" value="NTF2-like"/>
    <property type="match status" value="2"/>
</dbReference>
<feature type="domain" description="SnoaL-like" evidence="1">
    <location>
        <begin position="9"/>
        <end position="120"/>
    </location>
</feature>
<evidence type="ECO:0000313" key="3">
    <source>
        <dbReference type="Proteomes" id="UP000076630"/>
    </source>
</evidence>
<proteinExistence type="predicted"/>
<accession>A0A165QUW7</accession>
<organism evidence="2 3">
    <name type="scientific">Myroides marinus</name>
    <dbReference type="NCBI Taxonomy" id="703342"/>
    <lineage>
        <taxon>Bacteria</taxon>
        <taxon>Pseudomonadati</taxon>
        <taxon>Bacteroidota</taxon>
        <taxon>Flavobacteriia</taxon>
        <taxon>Flavobacteriales</taxon>
        <taxon>Flavobacteriaceae</taxon>
        <taxon>Myroides</taxon>
    </lineage>
</organism>